<dbReference type="RefSeq" id="WP_261958074.1">
    <property type="nucleotide sequence ID" value="NZ_AP026074.1"/>
</dbReference>
<dbReference type="Proteomes" id="UP001059597">
    <property type="component" value="Plasmid SNP1"/>
</dbReference>
<reference evidence="1" key="1">
    <citation type="submission" date="2022-06" db="EMBL/GenBank/DDBJ databases">
        <title>Complete genome sequence of Streptomyces nigrescens HEK616.</title>
        <authorList>
            <person name="Asamizu S."/>
            <person name="Onaka H."/>
        </authorList>
    </citation>
    <scope>NUCLEOTIDE SEQUENCE</scope>
    <source>
        <strain evidence="1">HEK616</strain>
        <plasmid evidence="1">SNP1</plasmid>
    </source>
</reference>
<protein>
    <recommendedName>
        <fullName evidence="3">Knr4/Smi1-like domain-containing protein</fullName>
    </recommendedName>
</protein>
<geneLocation type="plasmid" evidence="1 2">
    <name>SNP1</name>
</geneLocation>
<dbReference type="SUPFAM" id="SSF160631">
    <property type="entry name" value="SMI1/KNR4-like"/>
    <property type="match status" value="1"/>
</dbReference>
<keyword evidence="2" id="KW-1185">Reference proteome</keyword>
<gene>
    <name evidence="1" type="ORF">HEK616_80450</name>
</gene>
<keyword evidence="1" id="KW-0614">Plasmid</keyword>
<sequence length="182" mass="19662">MRDDIAAFARIAGVAPGAGSALPWGASRTAFGLELPADYRAFVDAFGAGTVGSRLTLSTPWPLHDAEAGITGLRAMLDEAAEIGSLLRDLREEFPALFPYAFHPEPGGLLGWAGGVGGEQCFWLTEDPDPDAWPVVVWDKADWRRYDMGMVALLIRALTKADPFLSDLVAPERGRPLWNPRG</sequence>
<evidence type="ECO:0008006" key="3">
    <source>
        <dbReference type="Google" id="ProtNLM"/>
    </source>
</evidence>
<evidence type="ECO:0000313" key="1">
    <source>
        <dbReference type="EMBL" id="BDM74558.1"/>
    </source>
</evidence>
<proteinExistence type="predicted"/>
<organism evidence="1 2">
    <name type="scientific">Streptomyces nigrescens</name>
    <dbReference type="NCBI Taxonomy" id="1920"/>
    <lineage>
        <taxon>Bacteria</taxon>
        <taxon>Bacillati</taxon>
        <taxon>Actinomycetota</taxon>
        <taxon>Actinomycetes</taxon>
        <taxon>Kitasatosporales</taxon>
        <taxon>Streptomycetaceae</taxon>
        <taxon>Streptomyces</taxon>
    </lineage>
</organism>
<name>A0ABN6RD00_STRNI</name>
<dbReference type="InterPro" id="IPR037883">
    <property type="entry name" value="Knr4/Smi1-like_sf"/>
</dbReference>
<accession>A0ABN6RD00</accession>
<dbReference type="EMBL" id="AP026074">
    <property type="protein sequence ID" value="BDM74558.1"/>
    <property type="molecule type" value="Genomic_DNA"/>
</dbReference>
<evidence type="ECO:0000313" key="2">
    <source>
        <dbReference type="Proteomes" id="UP001059597"/>
    </source>
</evidence>